<proteinExistence type="predicted"/>
<reference evidence="2 3" key="1">
    <citation type="journal article" date="2024" name="G3 (Bethesda)">
        <title>Genome assembly of Hibiscus sabdariffa L. provides insights into metabolisms of medicinal natural products.</title>
        <authorList>
            <person name="Kim T."/>
        </authorList>
    </citation>
    <scope>NUCLEOTIDE SEQUENCE [LARGE SCALE GENOMIC DNA]</scope>
    <source>
        <strain evidence="2">TK-2024</strain>
        <tissue evidence="2">Old leaves</tissue>
    </source>
</reference>
<dbReference type="EMBL" id="JBBPBN010000016">
    <property type="protein sequence ID" value="KAK9021241.1"/>
    <property type="molecule type" value="Genomic_DNA"/>
</dbReference>
<evidence type="ECO:0000259" key="1">
    <source>
        <dbReference type="Pfam" id="PF13456"/>
    </source>
</evidence>
<dbReference type="InterPro" id="IPR052929">
    <property type="entry name" value="RNase_H-like_EbsB-rel"/>
</dbReference>
<dbReference type="Proteomes" id="UP001396334">
    <property type="component" value="Unassembled WGS sequence"/>
</dbReference>
<gene>
    <name evidence="2" type="ORF">V6N11_011240</name>
</gene>
<dbReference type="Pfam" id="PF13456">
    <property type="entry name" value="RVT_3"/>
    <property type="match status" value="1"/>
</dbReference>
<accession>A0ABR2S7M1</accession>
<evidence type="ECO:0000313" key="3">
    <source>
        <dbReference type="Proteomes" id="UP001396334"/>
    </source>
</evidence>
<dbReference type="InterPro" id="IPR044730">
    <property type="entry name" value="RNase_H-like_dom_plant"/>
</dbReference>
<dbReference type="CDD" id="cd06222">
    <property type="entry name" value="RNase_H_like"/>
    <property type="match status" value="1"/>
</dbReference>
<dbReference type="PANTHER" id="PTHR47074:SF48">
    <property type="entry name" value="POLYNUCLEOTIDYL TRANSFERASE, RIBONUCLEASE H-LIKE SUPERFAMILY PROTEIN"/>
    <property type="match status" value="1"/>
</dbReference>
<keyword evidence="3" id="KW-1185">Reference proteome</keyword>
<dbReference type="InterPro" id="IPR002156">
    <property type="entry name" value="RNaseH_domain"/>
</dbReference>
<evidence type="ECO:0000313" key="2">
    <source>
        <dbReference type="EMBL" id="KAK9021241.1"/>
    </source>
</evidence>
<dbReference type="Gene3D" id="3.30.420.10">
    <property type="entry name" value="Ribonuclease H-like superfamily/Ribonuclease H"/>
    <property type="match status" value="1"/>
</dbReference>
<name>A0ABR2S7M1_9ROSI</name>
<comment type="caution">
    <text evidence="2">The sequence shown here is derived from an EMBL/GenBank/DDBJ whole genome shotgun (WGS) entry which is preliminary data.</text>
</comment>
<protein>
    <recommendedName>
        <fullName evidence="1">RNase H type-1 domain-containing protein</fullName>
    </recommendedName>
</protein>
<sequence length="134" mass="15300">MRQSSTWFFSIFTTEAKATTHGLSFATDLGFHHVILENNSRSLVQKLNSSADDSSEIRPLVSNIKNLARQFVECHFHFTARDNNQVAHASAAWANILSRIHLVLRMFHQRSYPLLKLIGETFPFRNRVALCNVS</sequence>
<organism evidence="2 3">
    <name type="scientific">Hibiscus sabdariffa</name>
    <name type="common">roselle</name>
    <dbReference type="NCBI Taxonomy" id="183260"/>
    <lineage>
        <taxon>Eukaryota</taxon>
        <taxon>Viridiplantae</taxon>
        <taxon>Streptophyta</taxon>
        <taxon>Embryophyta</taxon>
        <taxon>Tracheophyta</taxon>
        <taxon>Spermatophyta</taxon>
        <taxon>Magnoliopsida</taxon>
        <taxon>eudicotyledons</taxon>
        <taxon>Gunneridae</taxon>
        <taxon>Pentapetalae</taxon>
        <taxon>rosids</taxon>
        <taxon>malvids</taxon>
        <taxon>Malvales</taxon>
        <taxon>Malvaceae</taxon>
        <taxon>Malvoideae</taxon>
        <taxon>Hibiscus</taxon>
    </lineage>
</organism>
<feature type="domain" description="RNase H type-1" evidence="1">
    <location>
        <begin position="9"/>
        <end position="94"/>
    </location>
</feature>
<dbReference type="InterPro" id="IPR036397">
    <property type="entry name" value="RNaseH_sf"/>
</dbReference>
<dbReference type="PANTHER" id="PTHR47074">
    <property type="entry name" value="BNAC02G40300D PROTEIN"/>
    <property type="match status" value="1"/>
</dbReference>